<evidence type="ECO:0000313" key="2">
    <source>
        <dbReference type="Proteomes" id="UP000799439"/>
    </source>
</evidence>
<protein>
    <submittedName>
        <fullName evidence="1">Uncharacterized protein</fullName>
    </submittedName>
</protein>
<dbReference type="Proteomes" id="UP000799439">
    <property type="component" value="Unassembled WGS sequence"/>
</dbReference>
<organism evidence="1 2">
    <name type="scientific">Myriangium duriaei CBS 260.36</name>
    <dbReference type="NCBI Taxonomy" id="1168546"/>
    <lineage>
        <taxon>Eukaryota</taxon>
        <taxon>Fungi</taxon>
        <taxon>Dikarya</taxon>
        <taxon>Ascomycota</taxon>
        <taxon>Pezizomycotina</taxon>
        <taxon>Dothideomycetes</taxon>
        <taxon>Dothideomycetidae</taxon>
        <taxon>Myriangiales</taxon>
        <taxon>Myriangiaceae</taxon>
        <taxon>Myriangium</taxon>
    </lineage>
</organism>
<name>A0A9P4JA89_9PEZI</name>
<comment type="caution">
    <text evidence="1">The sequence shown here is derived from an EMBL/GenBank/DDBJ whole genome shotgun (WGS) entry which is preliminary data.</text>
</comment>
<keyword evidence="2" id="KW-1185">Reference proteome</keyword>
<evidence type="ECO:0000313" key="1">
    <source>
        <dbReference type="EMBL" id="KAF2156302.1"/>
    </source>
</evidence>
<gene>
    <name evidence="1" type="ORF">K461DRAFT_94163</name>
</gene>
<dbReference type="AlphaFoldDB" id="A0A9P4JA89"/>
<sequence length="152" mass="16854">MHSDCTLLCATLGKRRIIDNVIYICRHSDSPRIQIYQFCQAWIHDLLCGCTQRAPSKGAHDRGRKLPEAAPLVVAATVPRFFREVQIRPALDVVILRFAISSAIFHAFSEACQIASASPMRLSCEQARTGYGISAMSAKLHDQDDPAPTRLC</sequence>
<dbReference type="EMBL" id="ML996082">
    <property type="protein sequence ID" value="KAF2156302.1"/>
    <property type="molecule type" value="Genomic_DNA"/>
</dbReference>
<accession>A0A9P4JA89</accession>
<reference evidence="1" key="1">
    <citation type="journal article" date="2020" name="Stud. Mycol.">
        <title>101 Dothideomycetes genomes: a test case for predicting lifestyles and emergence of pathogens.</title>
        <authorList>
            <person name="Haridas S."/>
            <person name="Albert R."/>
            <person name="Binder M."/>
            <person name="Bloem J."/>
            <person name="Labutti K."/>
            <person name="Salamov A."/>
            <person name="Andreopoulos B."/>
            <person name="Baker S."/>
            <person name="Barry K."/>
            <person name="Bills G."/>
            <person name="Bluhm B."/>
            <person name="Cannon C."/>
            <person name="Castanera R."/>
            <person name="Culley D."/>
            <person name="Daum C."/>
            <person name="Ezra D."/>
            <person name="Gonzalez J."/>
            <person name="Henrissat B."/>
            <person name="Kuo A."/>
            <person name="Liang C."/>
            <person name="Lipzen A."/>
            <person name="Lutzoni F."/>
            <person name="Magnuson J."/>
            <person name="Mondo S."/>
            <person name="Nolan M."/>
            <person name="Ohm R."/>
            <person name="Pangilinan J."/>
            <person name="Park H.-J."/>
            <person name="Ramirez L."/>
            <person name="Alfaro M."/>
            <person name="Sun H."/>
            <person name="Tritt A."/>
            <person name="Yoshinaga Y."/>
            <person name="Zwiers L.-H."/>
            <person name="Turgeon B."/>
            <person name="Goodwin S."/>
            <person name="Spatafora J."/>
            <person name="Crous P."/>
            <person name="Grigoriev I."/>
        </authorList>
    </citation>
    <scope>NUCLEOTIDE SEQUENCE</scope>
    <source>
        <strain evidence="1">CBS 260.36</strain>
    </source>
</reference>
<proteinExistence type="predicted"/>